<evidence type="ECO:0000256" key="2">
    <source>
        <dbReference type="ARBA" id="ARBA00024023"/>
    </source>
</evidence>
<feature type="domain" description="XPG N-terminal" evidence="3">
    <location>
        <begin position="4"/>
        <end position="82"/>
    </location>
</feature>
<comment type="caution">
    <text evidence="6">The sequence shown here is derived from an EMBL/GenBank/DDBJ whole genome shotgun (WGS) entry which is preliminary data.</text>
</comment>
<protein>
    <submittedName>
        <fullName evidence="6">Protein mkt1</fullName>
    </submittedName>
</protein>
<keyword evidence="1" id="KW-0810">Translation regulation</keyword>
<dbReference type="InterPro" id="IPR029060">
    <property type="entry name" value="PIN-like_dom_sf"/>
</dbReference>
<organism evidence="6 7">
    <name type="scientific">Anaeramoeba flamelloides</name>
    <dbReference type="NCBI Taxonomy" id="1746091"/>
    <lineage>
        <taxon>Eukaryota</taxon>
        <taxon>Metamonada</taxon>
        <taxon>Anaeramoebidae</taxon>
        <taxon>Anaeramoeba</taxon>
    </lineage>
</organism>
<gene>
    <name evidence="6" type="ORF">M0812_00502</name>
</gene>
<name>A0AAV8A713_9EUKA</name>
<dbReference type="GO" id="GO:0006417">
    <property type="term" value="P:regulation of translation"/>
    <property type="evidence" value="ECO:0007669"/>
    <property type="project" value="UniProtKB-KW"/>
</dbReference>
<evidence type="ECO:0000259" key="3">
    <source>
        <dbReference type="Pfam" id="PF00752"/>
    </source>
</evidence>
<dbReference type="EMBL" id="JANTQA010000015">
    <property type="protein sequence ID" value="KAJ3448029.1"/>
    <property type="molecule type" value="Genomic_DNA"/>
</dbReference>
<comment type="similarity">
    <text evidence="2">Belongs to the XPG/RAD2 endonuclease family.</text>
</comment>
<dbReference type="GO" id="GO:0017108">
    <property type="term" value="F:5'-flap endonuclease activity"/>
    <property type="evidence" value="ECO:0007669"/>
    <property type="project" value="TreeGrafter"/>
</dbReference>
<evidence type="ECO:0000259" key="5">
    <source>
        <dbReference type="Pfam" id="PF12247"/>
    </source>
</evidence>
<dbReference type="InterPro" id="IPR006084">
    <property type="entry name" value="XPG/Rad2"/>
</dbReference>
<dbReference type="Pfam" id="PF12246">
    <property type="entry name" value="MKT1_C"/>
    <property type="match status" value="1"/>
</dbReference>
<evidence type="ECO:0000256" key="1">
    <source>
        <dbReference type="ARBA" id="ARBA00022845"/>
    </source>
</evidence>
<dbReference type="PANTHER" id="PTHR11081:SF32">
    <property type="entry name" value="POST-TRANSCRIPTIONAL REGULATOR MKT1"/>
    <property type="match status" value="1"/>
</dbReference>
<evidence type="ECO:0000259" key="4">
    <source>
        <dbReference type="Pfam" id="PF12246"/>
    </source>
</evidence>
<dbReference type="Pfam" id="PF00752">
    <property type="entry name" value="XPG_N"/>
    <property type="match status" value="1"/>
</dbReference>
<evidence type="ECO:0000313" key="6">
    <source>
        <dbReference type="EMBL" id="KAJ3448029.1"/>
    </source>
</evidence>
<dbReference type="AlphaFoldDB" id="A0AAV8A713"/>
<dbReference type="Proteomes" id="UP001146793">
    <property type="component" value="Unassembled WGS sequence"/>
</dbReference>
<dbReference type="InterPro" id="IPR022040">
    <property type="entry name" value="MKT1_N"/>
</dbReference>
<feature type="domain" description="Post-transcriptional regulator MKT1 C-terminal" evidence="4">
    <location>
        <begin position="435"/>
        <end position="678"/>
    </location>
</feature>
<dbReference type="InterPro" id="IPR022039">
    <property type="entry name" value="MKT1_C"/>
</dbReference>
<dbReference type="Gene3D" id="3.40.50.1010">
    <property type="entry name" value="5'-nuclease"/>
    <property type="match status" value="1"/>
</dbReference>
<proteinExistence type="inferred from homology"/>
<dbReference type="InterPro" id="IPR006085">
    <property type="entry name" value="XPG_DNA_repair_N"/>
</dbReference>
<dbReference type="SUPFAM" id="SSF88723">
    <property type="entry name" value="PIN domain-like"/>
    <property type="match status" value="1"/>
</dbReference>
<reference evidence="6" key="1">
    <citation type="submission" date="2022-08" db="EMBL/GenBank/DDBJ databases">
        <title>Novel sulphate-reducing endosymbionts in the free-living metamonad Anaeramoeba.</title>
        <authorList>
            <person name="Jerlstrom-Hultqvist J."/>
            <person name="Cepicka I."/>
            <person name="Gallot-Lavallee L."/>
            <person name="Salas-Leiva D."/>
            <person name="Curtis B.A."/>
            <person name="Zahonova K."/>
            <person name="Pipaliya S."/>
            <person name="Dacks J."/>
            <person name="Roger A.J."/>
        </authorList>
    </citation>
    <scope>NUCLEOTIDE SEQUENCE</scope>
    <source>
        <strain evidence="6">Busselton2</strain>
    </source>
</reference>
<accession>A0AAV8A713</accession>
<feature type="domain" description="Post-transcriptional regulator MKT1 N-terminal" evidence="5">
    <location>
        <begin position="241"/>
        <end position="326"/>
    </location>
</feature>
<evidence type="ECO:0000313" key="7">
    <source>
        <dbReference type="Proteomes" id="UP001146793"/>
    </source>
</evidence>
<dbReference type="Pfam" id="PF12247">
    <property type="entry name" value="MKT1_N"/>
    <property type="match status" value="1"/>
</dbReference>
<dbReference type="PANTHER" id="PTHR11081">
    <property type="entry name" value="FLAP ENDONUCLEASE FAMILY MEMBER"/>
    <property type="match status" value="1"/>
</dbReference>
<sequence>MTKFIRNYTRNSISTESLESLKGKRVGIQGQYWSTKIKINEPFQVATGGLPLTYKNITKKQIEQFKSYGITPVFVFGGLSTPKMNSGQAYIDRRLLDRSRGIIEAEKGQLQNASRNLKSSCTFYGFEGGYKFQLFITNLIEYLKELKVEVIRAPYLPEPQLTVFVDLENGFIDEVYAGQEYLLYNNKRVIINFDFNEGTFDVIKDFDLNRFYQENQNQNQNTQNWYALNKDGVVRSISFQNMREYVGFQLPQQIYFYLSQNIIGPRVLDSIISLCYFEPPPLFPSINYLDILNGELIKKYLIHSQSLLLRSLNDEFTTFTYHKIIWNNTQQQIPLDIFVVPQQNEMNQRGKKFPFCKSSQHLFKQFRESEQNKLSENDKGKLFEQLSQPSDYISAVMKVDGKYKPLNIDLKKNRNLILFSLDTKQELLFHVHKNFLIATGYINPNYTLTSLGKPLQECILKFPQYSEMAMVFIQMLLNNSIFSDQFNYNENIFGVSLKELCTVEETEHSHQIRLISRIFSSFATKFKGDSPWSTIVYHDLLAFKGIVNLHHETLRNLFEMILLDLLLRGKSFMKLPSLSKCQFGYPCYVDESVSCGIVIRWFLEQVISGNSASEVYNNLDKQFDCFVDIYSDIKNAIQFWFDGIMGIVEYLYKAKNENEQIISEKLYQSFISANELLKSHTKNFFQKKN</sequence>